<protein>
    <submittedName>
        <fullName evidence="3">Uncharacterized protein</fullName>
    </submittedName>
</protein>
<feature type="region of interest" description="Disordered" evidence="1">
    <location>
        <begin position="156"/>
        <end position="182"/>
    </location>
</feature>
<feature type="transmembrane region" description="Helical" evidence="2">
    <location>
        <begin position="687"/>
        <end position="711"/>
    </location>
</feature>
<feature type="compositionally biased region" description="Polar residues" evidence="1">
    <location>
        <begin position="53"/>
        <end position="83"/>
    </location>
</feature>
<evidence type="ECO:0000256" key="1">
    <source>
        <dbReference type="SAM" id="MobiDB-lite"/>
    </source>
</evidence>
<name>A0AAD7H9C9_9AGAR</name>
<comment type="caution">
    <text evidence="3">The sequence shown here is derived from an EMBL/GenBank/DDBJ whole genome shotgun (WGS) entry which is preliminary data.</text>
</comment>
<keyword evidence="2" id="KW-1133">Transmembrane helix</keyword>
<evidence type="ECO:0000256" key="2">
    <source>
        <dbReference type="SAM" id="Phobius"/>
    </source>
</evidence>
<keyword evidence="4" id="KW-1185">Reference proteome</keyword>
<accession>A0AAD7H9C9</accession>
<keyword evidence="2" id="KW-0812">Transmembrane</keyword>
<reference evidence="3" key="1">
    <citation type="submission" date="2023-03" db="EMBL/GenBank/DDBJ databases">
        <title>Massive genome expansion in bonnet fungi (Mycena s.s.) driven by repeated elements and novel gene families across ecological guilds.</title>
        <authorList>
            <consortium name="Lawrence Berkeley National Laboratory"/>
            <person name="Harder C.B."/>
            <person name="Miyauchi S."/>
            <person name="Viragh M."/>
            <person name="Kuo A."/>
            <person name="Thoen E."/>
            <person name="Andreopoulos B."/>
            <person name="Lu D."/>
            <person name="Skrede I."/>
            <person name="Drula E."/>
            <person name="Henrissat B."/>
            <person name="Morin E."/>
            <person name="Kohler A."/>
            <person name="Barry K."/>
            <person name="LaButti K."/>
            <person name="Morin E."/>
            <person name="Salamov A."/>
            <person name="Lipzen A."/>
            <person name="Mereny Z."/>
            <person name="Hegedus B."/>
            <person name="Baldrian P."/>
            <person name="Stursova M."/>
            <person name="Weitz H."/>
            <person name="Taylor A."/>
            <person name="Grigoriev I.V."/>
            <person name="Nagy L.G."/>
            <person name="Martin F."/>
            <person name="Kauserud H."/>
        </authorList>
    </citation>
    <scope>NUCLEOTIDE SEQUENCE</scope>
    <source>
        <strain evidence="3">CBHHK182m</strain>
    </source>
</reference>
<feature type="compositionally biased region" description="Low complexity" evidence="1">
    <location>
        <begin position="18"/>
        <end position="28"/>
    </location>
</feature>
<feature type="region of interest" description="Disordered" evidence="1">
    <location>
        <begin position="265"/>
        <end position="318"/>
    </location>
</feature>
<feature type="compositionally biased region" description="Basic and acidic residues" evidence="1">
    <location>
        <begin position="119"/>
        <end position="129"/>
    </location>
</feature>
<feature type="compositionally biased region" description="Low complexity" evidence="1">
    <location>
        <begin position="268"/>
        <end position="279"/>
    </location>
</feature>
<feature type="region of interest" description="Disordered" evidence="1">
    <location>
        <begin position="1"/>
        <end position="139"/>
    </location>
</feature>
<organism evidence="3 4">
    <name type="scientific">Mycena metata</name>
    <dbReference type="NCBI Taxonomy" id="1033252"/>
    <lineage>
        <taxon>Eukaryota</taxon>
        <taxon>Fungi</taxon>
        <taxon>Dikarya</taxon>
        <taxon>Basidiomycota</taxon>
        <taxon>Agaricomycotina</taxon>
        <taxon>Agaricomycetes</taxon>
        <taxon>Agaricomycetidae</taxon>
        <taxon>Agaricales</taxon>
        <taxon>Marasmiineae</taxon>
        <taxon>Mycenaceae</taxon>
        <taxon>Mycena</taxon>
    </lineage>
</organism>
<dbReference type="AlphaFoldDB" id="A0AAD7H9C9"/>
<feature type="compositionally biased region" description="Low complexity" evidence="1">
    <location>
        <begin position="306"/>
        <end position="318"/>
    </location>
</feature>
<proteinExistence type="predicted"/>
<dbReference type="EMBL" id="JARKIB010000304">
    <property type="protein sequence ID" value="KAJ7715616.1"/>
    <property type="molecule type" value="Genomic_DNA"/>
</dbReference>
<feature type="compositionally biased region" description="Polar residues" evidence="1">
    <location>
        <begin position="284"/>
        <end position="303"/>
    </location>
</feature>
<evidence type="ECO:0000313" key="4">
    <source>
        <dbReference type="Proteomes" id="UP001215598"/>
    </source>
</evidence>
<dbReference type="Proteomes" id="UP001215598">
    <property type="component" value="Unassembled WGS sequence"/>
</dbReference>
<evidence type="ECO:0000313" key="3">
    <source>
        <dbReference type="EMBL" id="KAJ7715616.1"/>
    </source>
</evidence>
<feature type="compositionally biased region" description="Polar residues" evidence="1">
    <location>
        <begin position="159"/>
        <end position="170"/>
    </location>
</feature>
<gene>
    <name evidence="3" type="ORF">B0H16DRAFT_1477232</name>
</gene>
<keyword evidence="2" id="KW-0472">Membrane</keyword>
<sequence length="836" mass="88693">MSTPTTATRPKAGSPSQAKKTTTAAAVASSGYPDKDSVTVKGKPIPPGLLFNKDSQNTYTTKANSRPSATSSGPATNSFTPVANHQGALDEDLIGELLGVPVPSRESRGESSTDSGETMPRDNVKELARKLGKRNGPWSGYAKNVINANARSPFLTPVGTASSSPTNDTPADQPCPAPTSNSLDIEIPEDHDEEADLEYLDEPEMAETASTSNVNPSATPSPALSSAKIVSTVATTDTAPHSLFGMRARAMFTFPVPPVRLFSPGQIPTSAPSSTRPTSLAERFSTTSGTAPLSTTASQTVTISKPAPTATLPTSAPQTAAIAHSQPVAVAPHPVAVAPPPIVALPQPVAGPPQLIVIPPQPSIQTPDNVAGAVPATRAAADAAPLPTVGTAPATAQIRGAQFMWTPVPGGGFPLVHGWDGDSVFEHMHDRQVSKWDRAVGNKLWVYEWEGKRYTEGSPTLEVLKAALARALKSPAPLIGPAEPCAGAPNSSPFLYLVRNLTDEQMQLLLDRTCWSGYGATFFPLPYAPTPALILLGSITGLLFSATTEHALEVANLVASTVRDDHDSQNFLAVVNDNFPIDEDPMTHFLASIRVSSVNRASTGNPPRLIWNVTGKPPSLIPSSNRAWIRVFEKLEFDSDMHYVGKVSPPLFCTGCKSYGHEYSYCAYPRLPGWHGQRQQPFSFTRLSLYLLSAVNTIIALDDLILVVFCARRGRKAIAGRDVSARNGGAGAWLSGAVPGQDLEGGKHRPFSNSRPLCISGLRLCAADSFDWLCASYSRSPLSGQSAALLSNIDRHLSPHTQERAFAFQPPFAFCDFRSFARSGVAEVDFSSASII</sequence>